<keyword evidence="3" id="KW-1185">Reference proteome</keyword>
<gene>
    <name evidence="2" type="ORF">LWI29_027571</name>
</gene>
<feature type="compositionally biased region" description="Polar residues" evidence="1">
    <location>
        <begin position="123"/>
        <end position="136"/>
    </location>
</feature>
<organism evidence="2 3">
    <name type="scientific">Acer saccharum</name>
    <name type="common">Sugar maple</name>
    <dbReference type="NCBI Taxonomy" id="4024"/>
    <lineage>
        <taxon>Eukaryota</taxon>
        <taxon>Viridiplantae</taxon>
        <taxon>Streptophyta</taxon>
        <taxon>Embryophyta</taxon>
        <taxon>Tracheophyta</taxon>
        <taxon>Spermatophyta</taxon>
        <taxon>Magnoliopsida</taxon>
        <taxon>eudicotyledons</taxon>
        <taxon>Gunneridae</taxon>
        <taxon>Pentapetalae</taxon>
        <taxon>rosids</taxon>
        <taxon>malvids</taxon>
        <taxon>Sapindales</taxon>
        <taxon>Sapindaceae</taxon>
        <taxon>Hippocastanoideae</taxon>
        <taxon>Acereae</taxon>
        <taxon>Acer</taxon>
    </lineage>
</organism>
<protein>
    <submittedName>
        <fullName evidence="2">Uncharacterized protein</fullName>
    </submittedName>
</protein>
<accession>A0AA39SAH2</accession>
<comment type="caution">
    <text evidence="2">The sequence shown here is derived from an EMBL/GenBank/DDBJ whole genome shotgun (WGS) entry which is preliminary data.</text>
</comment>
<dbReference type="Proteomes" id="UP001168877">
    <property type="component" value="Unassembled WGS sequence"/>
</dbReference>
<evidence type="ECO:0000256" key="1">
    <source>
        <dbReference type="SAM" id="MobiDB-lite"/>
    </source>
</evidence>
<dbReference type="InterPro" id="IPR044792">
    <property type="entry name" value="TAR1"/>
</dbReference>
<dbReference type="AlphaFoldDB" id="A0AA39SAH2"/>
<feature type="region of interest" description="Disordered" evidence="1">
    <location>
        <begin position="116"/>
        <end position="136"/>
    </location>
</feature>
<dbReference type="EMBL" id="JAUESC010000150">
    <property type="protein sequence ID" value="KAK0594031.1"/>
    <property type="molecule type" value="Genomic_DNA"/>
</dbReference>
<name>A0AA39SAH2_ACESA</name>
<evidence type="ECO:0000313" key="3">
    <source>
        <dbReference type="Proteomes" id="UP001168877"/>
    </source>
</evidence>
<sequence>MLSLEPFSEDQGRSAVQPVRDPANQLPCALRVYWPVDSHTRCKLLSPCFKTGRMGSSQADARSAQVHGALRTARAASHDRGDDVSTGILPGLGPPPHSASVHALSRSTDRLVTVPHPTEAHRQSPSASLPTISSTL</sequence>
<feature type="region of interest" description="Disordered" evidence="1">
    <location>
        <begin position="53"/>
        <end position="102"/>
    </location>
</feature>
<dbReference type="PANTHER" id="PTHR47188">
    <property type="entry name" value="PROTEIN TAR1"/>
    <property type="match status" value="1"/>
</dbReference>
<dbReference type="GO" id="GO:0043457">
    <property type="term" value="P:regulation of cellular respiration"/>
    <property type="evidence" value="ECO:0007669"/>
    <property type="project" value="InterPro"/>
</dbReference>
<dbReference type="PANTHER" id="PTHR47188:SF6">
    <property type="entry name" value="PROTEIN TAR1"/>
    <property type="match status" value="1"/>
</dbReference>
<proteinExistence type="predicted"/>
<reference evidence="2" key="2">
    <citation type="submission" date="2023-06" db="EMBL/GenBank/DDBJ databases">
        <authorList>
            <person name="Swenson N.G."/>
            <person name="Wegrzyn J.L."/>
            <person name="Mcevoy S.L."/>
        </authorList>
    </citation>
    <scope>NUCLEOTIDE SEQUENCE</scope>
    <source>
        <strain evidence="2">NS2018</strain>
        <tissue evidence="2">Leaf</tissue>
    </source>
</reference>
<reference evidence="2" key="1">
    <citation type="journal article" date="2022" name="Plant J.">
        <title>Strategies of tolerance reflected in two North American maple genomes.</title>
        <authorList>
            <person name="McEvoy S.L."/>
            <person name="Sezen U.U."/>
            <person name="Trouern-Trend A."/>
            <person name="McMahon S.M."/>
            <person name="Schaberg P.G."/>
            <person name="Yang J."/>
            <person name="Wegrzyn J.L."/>
            <person name="Swenson N.G."/>
        </authorList>
    </citation>
    <scope>NUCLEOTIDE SEQUENCE</scope>
    <source>
        <strain evidence="2">NS2018</strain>
    </source>
</reference>
<evidence type="ECO:0000313" key="2">
    <source>
        <dbReference type="EMBL" id="KAK0594031.1"/>
    </source>
</evidence>